<gene>
    <name evidence="2" type="ORF">PUR21_16330</name>
</gene>
<organism evidence="2 3">
    <name type="scientific">Methylorubrum rhodesianum</name>
    <dbReference type="NCBI Taxonomy" id="29427"/>
    <lineage>
        <taxon>Bacteria</taxon>
        <taxon>Pseudomonadati</taxon>
        <taxon>Pseudomonadota</taxon>
        <taxon>Alphaproteobacteria</taxon>
        <taxon>Hyphomicrobiales</taxon>
        <taxon>Methylobacteriaceae</taxon>
        <taxon>Methylorubrum</taxon>
    </lineage>
</organism>
<proteinExistence type="predicted"/>
<evidence type="ECO:0000256" key="1">
    <source>
        <dbReference type="SAM" id="SignalP"/>
    </source>
</evidence>
<keyword evidence="1" id="KW-0732">Signal</keyword>
<evidence type="ECO:0000313" key="3">
    <source>
        <dbReference type="Proteomes" id="UP001404845"/>
    </source>
</evidence>
<protein>
    <recommendedName>
        <fullName evidence="4">Pectate lyase superfamily protein domain-containing protein</fullName>
    </recommendedName>
</protein>
<feature type="signal peptide" evidence="1">
    <location>
        <begin position="1"/>
        <end position="21"/>
    </location>
</feature>
<name>A0ABU9ZDL5_9HYPH</name>
<feature type="chain" id="PRO_5047103672" description="Pectate lyase superfamily protein domain-containing protein" evidence="1">
    <location>
        <begin position="22"/>
        <end position="641"/>
    </location>
</feature>
<dbReference type="RefSeq" id="WP_345971182.1">
    <property type="nucleotide sequence ID" value="NZ_JAQYXL010000001.1"/>
</dbReference>
<reference evidence="2 3" key="1">
    <citation type="journal article" date="2023" name="PLoS ONE">
        <title>Complete genome assembly of Hawai'i environmental nontuberculous mycobacteria reveals unexpected co-isolation with methylobacteria.</title>
        <authorList>
            <person name="Hendrix J."/>
            <person name="Epperson L.E."/>
            <person name="Tong E.I."/>
            <person name="Chan Y.L."/>
            <person name="Hasan N.A."/>
            <person name="Dawrs S.N."/>
            <person name="Norton G.J."/>
            <person name="Virdi R."/>
            <person name="Crooks J.L."/>
            <person name="Chan E.D."/>
            <person name="Honda J.R."/>
            <person name="Strong M."/>
        </authorList>
    </citation>
    <scope>NUCLEOTIDE SEQUENCE [LARGE SCALE GENOMIC DNA]</scope>
    <source>
        <strain evidence="2 3">NJH_HI01</strain>
    </source>
</reference>
<evidence type="ECO:0000313" key="2">
    <source>
        <dbReference type="EMBL" id="MEN3229185.1"/>
    </source>
</evidence>
<keyword evidence="3" id="KW-1185">Reference proteome</keyword>
<dbReference type="Proteomes" id="UP001404845">
    <property type="component" value="Unassembled WGS sequence"/>
</dbReference>
<evidence type="ECO:0008006" key="4">
    <source>
        <dbReference type="Google" id="ProtNLM"/>
    </source>
</evidence>
<dbReference type="InterPro" id="IPR012334">
    <property type="entry name" value="Pectin_lyas_fold"/>
</dbReference>
<dbReference type="EMBL" id="JAQYXL010000001">
    <property type="protein sequence ID" value="MEN3229185.1"/>
    <property type="molecule type" value="Genomic_DNA"/>
</dbReference>
<comment type="caution">
    <text evidence="2">The sequence shown here is derived from an EMBL/GenBank/DDBJ whole genome shotgun (WGS) entry which is preliminary data.</text>
</comment>
<dbReference type="Gene3D" id="2.160.20.10">
    <property type="entry name" value="Single-stranded right-handed beta-helix, Pectin lyase-like"/>
    <property type="match status" value="1"/>
</dbReference>
<dbReference type="SUPFAM" id="SSF51126">
    <property type="entry name" value="Pectin lyase-like"/>
    <property type="match status" value="1"/>
</dbReference>
<sequence length="641" mass="66604">MVLMRVALHALLAVLLSTAVAAQSLPRPQVVTQPAGNNSDFAASTAYVDRSAALLQFALSGKAPLMNPAFMGQATFSARPTFAGATPWDSGNLNPSTLAPLANPQFSGTVKADTLQILGSGSTGDASDLSARLRGSTKALALGQDTSIGHSVARFGAPGVETCAGNDAVDDSVAINAAITYVASLGGGKVTFPQSADCRVANPVILRRAVQLWGHGGIGVDGGVKTSRISPSASMDAVVKQADPNELLSSVGIHNITFDGRRADSPNAPSGKTITVGALVNVKSIGSRYQDNGFFYSSGDGLVLRNDISSFAWINWVTGNQLSQNRGWALRLESTDSIVSMNYIGVNGVMGVAGGGKTATENGSGGCVWTRNFGNIRFFGNQIEVCNVGVLEQSVDEGNYPAYGNYWTGNFFDLNNTSVQFKHGALSAGSMIDYTGVFSGNRFSTATDNHITIDDYISSGTVAASVFNPTKEGGAAIKWLGSNSSKWSFSGKFLDTTNPRFQNMPADTAIEIAGDSPQSRVPGLTASPAPNGSAVFGIDAGPGNVPSMEFRQTGSIKYRTRIDPADGSLTTSNVEFGQDAFKVLFNGQTQFLNPVGFNGATPAGKCTLPAAVQNDGGATNASLANLLNSIRDCLINNGLAQ</sequence>
<dbReference type="InterPro" id="IPR011050">
    <property type="entry name" value="Pectin_lyase_fold/virulence"/>
</dbReference>
<accession>A0ABU9ZDL5</accession>